<name>A0A059EZA9_9MICR</name>
<protein>
    <recommendedName>
        <fullName evidence="4">FLYWCH-type domain-containing protein</fullName>
    </recommendedName>
</protein>
<sequence length="54" mass="6598">MSIIEFLKSQRGKELLIYEHQIYTKDYLKEGITRWRCQNRACRGSVFLMQRFVL</sequence>
<dbReference type="OrthoDB" id="2195588at2759"/>
<evidence type="ECO:0000259" key="4">
    <source>
        <dbReference type="Pfam" id="PF04500"/>
    </source>
</evidence>
<dbReference type="AlphaFoldDB" id="A0A059EZA9"/>
<evidence type="ECO:0000256" key="2">
    <source>
        <dbReference type="ARBA" id="ARBA00022771"/>
    </source>
</evidence>
<accession>A0A059EZA9</accession>
<dbReference type="EMBL" id="KK365196">
    <property type="protein sequence ID" value="KCZ80202.1"/>
    <property type="molecule type" value="Genomic_DNA"/>
</dbReference>
<evidence type="ECO:0000313" key="5">
    <source>
        <dbReference type="EMBL" id="KCZ80202.1"/>
    </source>
</evidence>
<proteinExistence type="predicted"/>
<organism evidence="5 6">
    <name type="scientific">Anncaliia algerae PRA339</name>
    <dbReference type="NCBI Taxonomy" id="1288291"/>
    <lineage>
        <taxon>Eukaryota</taxon>
        <taxon>Fungi</taxon>
        <taxon>Fungi incertae sedis</taxon>
        <taxon>Microsporidia</taxon>
        <taxon>Tubulinosematoidea</taxon>
        <taxon>Tubulinosematidae</taxon>
        <taxon>Anncaliia</taxon>
    </lineage>
</organism>
<evidence type="ECO:0000313" key="6">
    <source>
        <dbReference type="Proteomes" id="UP000030655"/>
    </source>
</evidence>
<dbReference type="Gene3D" id="2.20.25.240">
    <property type="match status" value="1"/>
</dbReference>
<gene>
    <name evidence="5" type="ORF">H312_02409</name>
</gene>
<dbReference type="Proteomes" id="UP000030655">
    <property type="component" value="Unassembled WGS sequence"/>
</dbReference>
<dbReference type="HOGENOM" id="CLU_3049884_0_0_1"/>
<evidence type="ECO:0000256" key="3">
    <source>
        <dbReference type="ARBA" id="ARBA00022833"/>
    </source>
</evidence>
<dbReference type="InterPro" id="IPR007588">
    <property type="entry name" value="Znf_FLYWCH"/>
</dbReference>
<keyword evidence="2" id="KW-0863">Zinc-finger</keyword>
<evidence type="ECO:0000256" key="1">
    <source>
        <dbReference type="ARBA" id="ARBA00022723"/>
    </source>
</evidence>
<reference evidence="6" key="1">
    <citation type="submission" date="2013-02" db="EMBL/GenBank/DDBJ databases">
        <authorList>
            <consortium name="The Broad Institute Genome Sequencing Platform"/>
            <person name="Cuomo C."/>
            <person name="Becnel J."/>
            <person name="Sanscrainte N."/>
            <person name="Walker B."/>
            <person name="Young S.K."/>
            <person name="Zeng Q."/>
            <person name="Gargeya S."/>
            <person name="Fitzgerald M."/>
            <person name="Haas B."/>
            <person name="Abouelleil A."/>
            <person name="Alvarado L."/>
            <person name="Arachchi H.M."/>
            <person name="Berlin A.M."/>
            <person name="Chapman S.B."/>
            <person name="Dewar J."/>
            <person name="Goldberg J."/>
            <person name="Griggs A."/>
            <person name="Gujja S."/>
            <person name="Hansen M."/>
            <person name="Howarth C."/>
            <person name="Imamovic A."/>
            <person name="Larimer J."/>
            <person name="McCowan C."/>
            <person name="Murphy C."/>
            <person name="Neiman D."/>
            <person name="Pearson M."/>
            <person name="Priest M."/>
            <person name="Roberts A."/>
            <person name="Saif S."/>
            <person name="Shea T."/>
            <person name="Sisk P."/>
            <person name="Sykes S."/>
            <person name="Wortman J."/>
            <person name="Nusbaum C."/>
            <person name="Birren B."/>
        </authorList>
    </citation>
    <scope>NUCLEOTIDE SEQUENCE [LARGE SCALE GENOMIC DNA]</scope>
    <source>
        <strain evidence="6">PRA339</strain>
    </source>
</reference>
<dbReference type="Pfam" id="PF04500">
    <property type="entry name" value="FLYWCH"/>
    <property type="match status" value="1"/>
</dbReference>
<keyword evidence="6" id="KW-1185">Reference proteome</keyword>
<feature type="domain" description="FLYWCH-type" evidence="4">
    <location>
        <begin position="6"/>
        <end position="49"/>
    </location>
</feature>
<dbReference type="GO" id="GO:0008270">
    <property type="term" value="F:zinc ion binding"/>
    <property type="evidence" value="ECO:0007669"/>
    <property type="project" value="UniProtKB-KW"/>
</dbReference>
<reference evidence="5 6" key="2">
    <citation type="submission" date="2014-03" db="EMBL/GenBank/DDBJ databases">
        <title>The Genome Sequence of Anncaliia algerae insect isolate PRA339.</title>
        <authorList>
            <consortium name="The Broad Institute Genome Sequencing Platform"/>
            <consortium name="The Broad Institute Genome Sequencing Center for Infectious Disease"/>
            <person name="Cuomo C."/>
            <person name="Becnel J."/>
            <person name="Sanscrainte N."/>
            <person name="Walker B."/>
            <person name="Young S.K."/>
            <person name="Zeng Q."/>
            <person name="Gargeya S."/>
            <person name="Fitzgerald M."/>
            <person name="Haas B."/>
            <person name="Abouelleil A."/>
            <person name="Alvarado L."/>
            <person name="Arachchi H.M."/>
            <person name="Berlin A.M."/>
            <person name="Chapman S.B."/>
            <person name="Dewar J."/>
            <person name="Goldberg J."/>
            <person name="Griggs A."/>
            <person name="Gujja S."/>
            <person name="Hansen M."/>
            <person name="Howarth C."/>
            <person name="Imamovic A."/>
            <person name="Larimer J."/>
            <person name="McCowan C."/>
            <person name="Murphy C."/>
            <person name="Neiman D."/>
            <person name="Pearson M."/>
            <person name="Priest M."/>
            <person name="Roberts A."/>
            <person name="Saif S."/>
            <person name="Shea T."/>
            <person name="Sisk P."/>
            <person name="Sykes S."/>
            <person name="Wortman J."/>
            <person name="Nusbaum C."/>
            <person name="Birren B."/>
        </authorList>
    </citation>
    <scope>NUCLEOTIDE SEQUENCE [LARGE SCALE GENOMIC DNA]</scope>
    <source>
        <strain evidence="5 6">PRA339</strain>
    </source>
</reference>
<keyword evidence="3" id="KW-0862">Zinc</keyword>
<keyword evidence="1" id="KW-0479">Metal-binding</keyword>
<dbReference type="VEuPathDB" id="MicrosporidiaDB:H312_02409"/>